<comment type="caution">
    <text evidence="9">The sequence shown here is derived from an EMBL/GenBank/DDBJ whole genome shotgun (WGS) entry which is preliminary data.</text>
</comment>
<evidence type="ECO:0000313" key="9">
    <source>
        <dbReference type="EMBL" id="RDE09153.1"/>
    </source>
</evidence>
<evidence type="ECO:0000259" key="8">
    <source>
        <dbReference type="Pfam" id="PF13807"/>
    </source>
</evidence>
<dbReference type="GO" id="GO:0004713">
    <property type="term" value="F:protein tyrosine kinase activity"/>
    <property type="evidence" value="ECO:0007669"/>
    <property type="project" value="TreeGrafter"/>
</dbReference>
<dbReference type="EMBL" id="QQNH01000008">
    <property type="protein sequence ID" value="RDE09153.1"/>
    <property type="molecule type" value="Genomic_DNA"/>
</dbReference>
<dbReference type="Pfam" id="PF02706">
    <property type="entry name" value="Wzz"/>
    <property type="match status" value="1"/>
</dbReference>
<dbReference type="SUPFAM" id="SSF52540">
    <property type="entry name" value="P-loop containing nucleoside triphosphate hydrolases"/>
    <property type="match status" value="1"/>
</dbReference>
<keyword evidence="5 6" id="KW-0472">Membrane</keyword>
<proteinExistence type="predicted"/>
<evidence type="ECO:0000256" key="1">
    <source>
        <dbReference type="ARBA" id="ARBA00004651"/>
    </source>
</evidence>
<accession>A0A369W4A5</accession>
<dbReference type="PANTHER" id="PTHR32309">
    <property type="entry name" value="TYROSINE-PROTEIN KINASE"/>
    <property type="match status" value="1"/>
</dbReference>
<sequence length="457" mass="48831">MEDAEVDIRGIVALLRRQLGLIVVVFVVVLGVALVVTLALPQRYTATALVIVDTTAKNLLDPEGSVVSAAGDTARVTSEVEIILSPAILAQVVDAMGLRWDPEFGSSGTLMDPVWRWLHIGPSSAEEPLSRVLGRFRNALSVERRGQTYVIAIAVESQDARKSAELANAMADAYVGQQVQSKISSIAASQAVLDARISNARATLLAAEQALGRFLAEEANAGQTRDDLSVERLTRLSELEQSVGLARSQHSTLLARSSELGMQADLQIADSRIVSRALPNHAPSFPNRRMILAMAGLAGLGLGIALAFLREHFIGGITTEGQAVSVLRLPVIAEIPRQRGLAGNEAMSVADSVMTVPLSPYSEAVRRMKAGIDRHLSQRMAGSTADGRGTVIVFSSSVPLEGKTTLALSLARSYALAGRKTLMIDCDLRAPSVHRHLGSDPRYGLLDYLTGLRRLPA</sequence>
<dbReference type="AlphaFoldDB" id="A0A369W4A5"/>
<comment type="subcellular location">
    <subcellularLocation>
        <location evidence="1">Cell membrane</location>
        <topology evidence="1">Multi-pass membrane protein</topology>
    </subcellularLocation>
</comment>
<gene>
    <name evidence="9" type="ORF">DVH29_08155</name>
</gene>
<dbReference type="Pfam" id="PF13807">
    <property type="entry name" value="GNVR"/>
    <property type="match status" value="1"/>
</dbReference>
<feature type="transmembrane region" description="Helical" evidence="6">
    <location>
        <begin position="290"/>
        <end position="309"/>
    </location>
</feature>
<dbReference type="InterPro" id="IPR050445">
    <property type="entry name" value="Bact_polysacc_biosynth/exp"/>
</dbReference>
<name>A0A369W4A5_9HYPH</name>
<keyword evidence="2" id="KW-1003">Cell membrane</keyword>
<feature type="domain" description="Polysaccharide chain length determinant N-terminal" evidence="7">
    <location>
        <begin position="5"/>
        <end position="95"/>
    </location>
</feature>
<protein>
    <recommendedName>
        <fullName evidence="11">Polysaccharide chain length determinant N-terminal domain-containing protein</fullName>
    </recommendedName>
</protein>
<keyword evidence="3 6" id="KW-0812">Transmembrane</keyword>
<evidence type="ECO:0000313" key="10">
    <source>
        <dbReference type="Proteomes" id="UP000253759"/>
    </source>
</evidence>
<evidence type="ECO:0008006" key="11">
    <source>
        <dbReference type="Google" id="ProtNLM"/>
    </source>
</evidence>
<evidence type="ECO:0000256" key="6">
    <source>
        <dbReference type="SAM" id="Phobius"/>
    </source>
</evidence>
<keyword evidence="4 6" id="KW-1133">Transmembrane helix</keyword>
<dbReference type="GO" id="GO:0005886">
    <property type="term" value="C:plasma membrane"/>
    <property type="evidence" value="ECO:0007669"/>
    <property type="project" value="UniProtKB-SubCell"/>
</dbReference>
<dbReference type="InterPro" id="IPR032807">
    <property type="entry name" value="GNVR"/>
</dbReference>
<evidence type="ECO:0000256" key="2">
    <source>
        <dbReference type="ARBA" id="ARBA00022475"/>
    </source>
</evidence>
<feature type="domain" description="Tyrosine-protein kinase G-rich" evidence="8">
    <location>
        <begin position="247"/>
        <end position="311"/>
    </location>
</feature>
<dbReference type="InterPro" id="IPR003856">
    <property type="entry name" value="LPS_length_determ_N"/>
</dbReference>
<feature type="transmembrane region" description="Helical" evidence="6">
    <location>
        <begin position="19"/>
        <end position="40"/>
    </location>
</feature>
<dbReference type="RefSeq" id="WP_114645679.1">
    <property type="nucleotide sequence ID" value="NZ_QQNH01000008.1"/>
</dbReference>
<evidence type="ECO:0000256" key="4">
    <source>
        <dbReference type="ARBA" id="ARBA00022989"/>
    </source>
</evidence>
<organism evidence="9 10">
    <name type="scientific">Pelagibacterium lacus</name>
    <dbReference type="NCBI Taxonomy" id="2282655"/>
    <lineage>
        <taxon>Bacteria</taxon>
        <taxon>Pseudomonadati</taxon>
        <taxon>Pseudomonadota</taxon>
        <taxon>Alphaproteobacteria</taxon>
        <taxon>Hyphomicrobiales</taxon>
        <taxon>Devosiaceae</taxon>
        <taxon>Pelagibacterium</taxon>
    </lineage>
</organism>
<dbReference type="PANTHER" id="PTHR32309:SF13">
    <property type="entry name" value="FERRIC ENTEROBACTIN TRANSPORT PROTEIN FEPE"/>
    <property type="match status" value="1"/>
</dbReference>
<reference evidence="10" key="1">
    <citation type="submission" date="2018-07" db="EMBL/GenBank/DDBJ databases">
        <authorList>
            <person name="Liu B.-T."/>
            <person name="Du Z."/>
        </authorList>
    </citation>
    <scope>NUCLEOTIDE SEQUENCE [LARGE SCALE GENOMIC DNA]</scope>
    <source>
        <strain evidence="10">XYN52</strain>
    </source>
</reference>
<evidence type="ECO:0000256" key="5">
    <source>
        <dbReference type="ARBA" id="ARBA00023136"/>
    </source>
</evidence>
<evidence type="ECO:0000256" key="3">
    <source>
        <dbReference type="ARBA" id="ARBA00022692"/>
    </source>
</evidence>
<dbReference type="InterPro" id="IPR027417">
    <property type="entry name" value="P-loop_NTPase"/>
</dbReference>
<dbReference type="Gene3D" id="3.40.50.300">
    <property type="entry name" value="P-loop containing nucleotide triphosphate hydrolases"/>
    <property type="match status" value="1"/>
</dbReference>
<keyword evidence="10" id="KW-1185">Reference proteome</keyword>
<evidence type="ECO:0000259" key="7">
    <source>
        <dbReference type="Pfam" id="PF02706"/>
    </source>
</evidence>
<dbReference type="OrthoDB" id="230260at2"/>
<dbReference type="Proteomes" id="UP000253759">
    <property type="component" value="Unassembled WGS sequence"/>
</dbReference>